<comment type="caution">
    <text evidence="2">The sequence shown here is derived from an EMBL/GenBank/DDBJ whole genome shotgun (WGS) entry which is preliminary data.</text>
</comment>
<dbReference type="Proteomes" id="UP000093000">
    <property type="component" value="Unassembled WGS sequence"/>
</dbReference>
<accession>A0A1C7N3L4</accession>
<dbReference type="OrthoDB" id="5440at2759"/>
<dbReference type="SUPFAM" id="SSF54427">
    <property type="entry name" value="NTF2-like"/>
    <property type="match status" value="1"/>
</dbReference>
<protein>
    <recommendedName>
        <fullName evidence="4">SnoaL-like domain-containing protein</fullName>
    </recommendedName>
</protein>
<feature type="region of interest" description="Disordered" evidence="1">
    <location>
        <begin position="201"/>
        <end position="220"/>
    </location>
</feature>
<evidence type="ECO:0000313" key="2">
    <source>
        <dbReference type="EMBL" id="OBZ83671.1"/>
    </source>
</evidence>
<organism evidence="2 3">
    <name type="scientific">Choanephora cucurbitarum</name>
    <dbReference type="NCBI Taxonomy" id="101091"/>
    <lineage>
        <taxon>Eukaryota</taxon>
        <taxon>Fungi</taxon>
        <taxon>Fungi incertae sedis</taxon>
        <taxon>Mucoromycota</taxon>
        <taxon>Mucoromycotina</taxon>
        <taxon>Mucoromycetes</taxon>
        <taxon>Mucorales</taxon>
        <taxon>Mucorineae</taxon>
        <taxon>Choanephoraceae</taxon>
        <taxon>Choanephoroideae</taxon>
        <taxon>Choanephora</taxon>
    </lineage>
</organism>
<gene>
    <name evidence="2" type="ORF">A0J61_08275</name>
</gene>
<keyword evidence="3" id="KW-1185">Reference proteome</keyword>
<evidence type="ECO:0000256" key="1">
    <source>
        <dbReference type="SAM" id="MobiDB-lite"/>
    </source>
</evidence>
<dbReference type="InParanoid" id="A0A1C7N3L4"/>
<dbReference type="STRING" id="101091.A0A1C7N3L4"/>
<proteinExistence type="predicted"/>
<evidence type="ECO:0008006" key="4">
    <source>
        <dbReference type="Google" id="ProtNLM"/>
    </source>
</evidence>
<dbReference type="EMBL" id="LUGH01000622">
    <property type="protein sequence ID" value="OBZ83671.1"/>
    <property type="molecule type" value="Genomic_DNA"/>
</dbReference>
<name>A0A1C7N3L4_9FUNG</name>
<evidence type="ECO:0000313" key="3">
    <source>
        <dbReference type="Proteomes" id="UP000093000"/>
    </source>
</evidence>
<sequence length="250" mass="28415">MLSAAYSTQSNIETVWKSFKSKRANAALFSDDAVVIFVPSSVGARGNAHVRRFFLHPQFSDKVTLVDESVFQTVSSDHALIEEAIWTVRFFTDECTWLVPGIDSRYLMNTSIRFPVTVSASFDADDKIKSIRYFWDQACVLKQIKMITDKQRWPVTVEQQTEAIESPESVRLIGLDGQLIEGALRKPQQDQQKGKHLISNLFSPVDPKDQADQPVIQNESRNIFTYQPPAERRLVAPSNKLDSQFSFTHD</sequence>
<dbReference type="Gene3D" id="3.10.450.50">
    <property type="match status" value="1"/>
</dbReference>
<reference evidence="2 3" key="1">
    <citation type="submission" date="2016-03" db="EMBL/GenBank/DDBJ databases">
        <title>Choanephora cucurbitarum.</title>
        <authorList>
            <person name="Min B."/>
            <person name="Park H."/>
            <person name="Park J.-H."/>
            <person name="Shin H.-D."/>
            <person name="Choi I.-G."/>
        </authorList>
    </citation>
    <scope>NUCLEOTIDE SEQUENCE [LARGE SCALE GENOMIC DNA]</scope>
    <source>
        <strain evidence="2 3">KUS-F28377</strain>
    </source>
</reference>
<dbReference type="AlphaFoldDB" id="A0A1C7N3L4"/>
<dbReference type="InterPro" id="IPR032710">
    <property type="entry name" value="NTF2-like_dom_sf"/>
</dbReference>